<evidence type="ECO:0000313" key="2">
    <source>
        <dbReference type="Proteomes" id="UP000003238"/>
    </source>
</evidence>
<comment type="caution">
    <text evidence="1">The sequence shown here is derived from an EMBL/GenBank/DDBJ whole genome shotgun (WGS) entry which is preliminary data.</text>
</comment>
<dbReference type="RefSeq" id="WP_002875308.1">
    <property type="nucleotide sequence ID" value="NZ_AIOS01000010.1"/>
</dbReference>
<dbReference type="InterPro" id="IPR025591">
    <property type="entry name" value="RloB"/>
</dbReference>
<gene>
    <name evidence="1" type="ORF">cje154_00935</name>
</gene>
<name>A0ABC9QNR0_CAMJU</name>
<sequence length="218" mass="25921">MGTDDLRKKRKTKIRDRKTRKNEYEAILIVCEGEKTEINYLKQLKNFFRLNNITIDIIPSENSSPLQVVKFAKKKNDLFDYNEVYCVFDKDTHANFIKAQKECEKYIKEYIKEDKNFKFEAIISNPCFEFWILLHFTCTTKPFGTNSPCNELINKDLKKYIKDYKKDYNFTNIIKQNLSTAITNARKANKEAEKNNYESSYTFMDKLAIKFQELNNAK</sequence>
<organism evidence="1 2">
    <name type="scientific">Campylobacter jejuni subsp. jejuni 2008-988</name>
    <dbReference type="NCBI Taxonomy" id="889253"/>
    <lineage>
        <taxon>Bacteria</taxon>
        <taxon>Pseudomonadati</taxon>
        <taxon>Campylobacterota</taxon>
        <taxon>Epsilonproteobacteria</taxon>
        <taxon>Campylobacterales</taxon>
        <taxon>Campylobacteraceae</taxon>
        <taxon>Campylobacter</taxon>
    </lineage>
</organism>
<dbReference type="AlphaFoldDB" id="A0ABC9QNR0"/>
<proteinExistence type="predicted"/>
<accession>A0ABC9QNR0</accession>
<protein>
    <submittedName>
        <fullName evidence="1">RloB</fullName>
    </submittedName>
</protein>
<dbReference type="Proteomes" id="UP000003238">
    <property type="component" value="Unassembled WGS sequence"/>
</dbReference>
<dbReference type="Pfam" id="PF13707">
    <property type="entry name" value="RloB"/>
    <property type="match status" value="1"/>
</dbReference>
<dbReference type="EMBL" id="AIOS01000010">
    <property type="protein sequence ID" value="EIB55171.1"/>
    <property type="molecule type" value="Genomic_DNA"/>
</dbReference>
<reference evidence="1 2" key="1">
    <citation type="submission" date="2010-10" db="EMBL/GenBank/DDBJ databases">
        <authorList>
            <person name="Richards V."/>
            <person name="Lefebure T."/>
            <person name="Suzuki H."/>
            <person name="Pavinski Bitar P."/>
            <person name="Stanhope M."/>
        </authorList>
    </citation>
    <scope>NUCLEOTIDE SEQUENCE [LARGE SCALE GENOMIC DNA]</scope>
    <source>
        <strain evidence="1 2">2008-988</strain>
    </source>
</reference>
<evidence type="ECO:0000313" key="1">
    <source>
        <dbReference type="EMBL" id="EIB55171.1"/>
    </source>
</evidence>